<comment type="caution">
    <text evidence="6">The sequence shown here is derived from an EMBL/GenBank/DDBJ whole genome shotgun (WGS) entry which is preliminary data.</text>
</comment>
<keyword evidence="7" id="KW-1185">Reference proteome</keyword>
<evidence type="ECO:0000313" key="6">
    <source>
        <dbReference type="EMBL" id="PXX54888.1"/>
    </source>
</evidence>
<dbReference type="Pfam" id="PF02353">
    <property type="entry name" value="CMAS"/>
    <property type="match status" value="1"/>
</dbReference>
<evidence type="ECO:0000256" key="1">
    <source>
        <dbReference type="ARBA" id="ARBA00010815"/>
    </source>
</evidence>
<dbReference type="PANTHER" id="PTHR43667:SF1">
    <property type="entry name" value="CYCLOPROPANE-FATTY-ACYL-PHOSPHOLIPID SYNTHASE"/>
    <property type="match status" value="1"/>
</dbReference>
<comment type="similarity">
    <text evidence="1">Belongs to the CFA/CMAS family.</text>
</comment>
<evidence type="ECO:0000256" key="5">
    <source>
        <dbReference type="ARBA" id="ARBA00023098"/>
    </source>
</evidence>
<dbReference type="InterPro" id="IPR029063">
    <property type="entry name" value="SAM-dependent_MTases_sf"/>
</dbReference>
<name>A0A318JTW5_9NOCA</name>
<keyword evidence="4" id="KW-0949">S-adenosyl-L-methionine</keyword>
<dbReference type="OrthoDB" id="9782855at2"/>
<dbReference type="GO" id="GO:0032259">
    <property type="term" value="P:methylation"/>
    <property type="evidence" value="ECO:0007669"/>
    <property type="project" value="UniProtKB-KW"/>
</dbReference>
<reference evidence="6 7" key="1">
    <citation type="submission" date="2018-05" db="EMBL/GenBank/DDBJ databases">
        <title>Genomic Encyclopedia of Type Strains, Phase IV (KMG-IV): sequencing the most valuable type-strain genomes for metagenomic binning, comparative biology and taxonomic classification.</title>
        <authorList>
            <person name="Goeker M."/>
        </authorList>
    </citation>
    <scope>NUCLEOTIDE SEQUENCE [LARGE SCALE GENOMIC DNA]</scope>
    <source>
        <strain evidence="6 7">DSM 44704</strain>
    </source>
</reference>
<dbReference type="CDD" id="cd02440">
    <property type="entry name" value="AdoMet_MTases"/>
    <property type="match status" value="1"/>
</dbReference>
<dbReference type="AlphaFoldDB" id="A0A318JTW5"/>
<keyword evidence="2" id="KW-0489">Methyltransferase</keyword>
<evidence type="ECO:0000256" key="3">
    <source>
        <dbReference type="ARBA" id="ARBA00022679"/>
    </source>
</evidence>
<dbReference type="GO" id="GO:0008610">
    <property type="term" value="P:lipid biosynthetic process"/>
    <property type="evidence" value="ECO:0007669"/>
    <property type="project" value="InterPro"/>
</dbReference>
<dbReference type="EMBL" id="QJKF01000022">
    <property type="protein sequence ID" value="PXX54888.1"/>
    <property type="molecule type" value="Genomic_DNA"/>
</dbReference>
<evidence type="ECO:0000256" key="4">
    <source>
        <dbReference type="ARBA" id="ARBA00022691"/>
    </source>
</evidence>
<dbReference type="PANTHER" id="PTHR43667">
    <property type="entry name" value="CYCLOPROPANE-FATTY-ACYL-PHOSPHOLIPID SYNTHASE"/>
    <property type="match status" value="1"/>
</dbReference>
<keyword evidence="3" id="KW-0808">Transferase</keyword>
<dbReference type="Gene3D" id="3.40.50.150">
    <property type="entry name" value="Vaccinia Virus protein VP39"/>
    <property type="match status" value="1"/>
</dbReference>
<dbReference type="InterPro" id="IPR050723">
    <property type="entry name" value="CFA/CMAS"/>
</dbReference>
<evidence type="ECO:0000313" key="7">
    <source>
        <dbReference type="Proteomes" id="UP000247569"/>
    </source>
</evidence>
<keyword evidence="5" id="KW-0443">Lipid metabolism</keyword>
<dbReference type="GO" id="GO:0008168">
    <property type="term" value="F:methyltransferase activity"/>
    <property type="evidence" value="ECO:0007669"/>
    <property type="project" value="UniProtKB-KW"/>
</dbReference>
<dbReference type="SUPFAM" id="SSF53335">
    <property type="entry name" value="S-adenosyl-L-methionine-dependent methyltransferases"/>
    <property type="match status" value="1"/>
</dbReference>
<organism evidence="6 7">
    <name type="scientific">Nocardia tenerifensis</name>
    <dbReference type="NCBI Taxonomy" id="228006"/>
    <lineage>
        <taxon>Bacteria</taxon>
        <taxon>Bacillati</taxon>
        <taxon>Actinomycetota</taxon>
        <taxon>Actinomycetes</taxon>
        <taxon>Mycobacteriales</taxon>
        <taxon>Nocardiaceae</taxon>
        <taxon>Nocardia</taxon>
    </lineage>
</organism>
<protein>
    <submittedName>
        <fullName evidence="6">Cyclopropane-fatty-acyl-phospholipid synthase</fullName>
    </submittedName>
</protein>
<accession>A0A318JTW5</accession>
<dbReference type="RefSeq" id="WP_040742915.1">
    <property type="nucleotide sequence ID" value="NZ_QJKF01000022.1"/>
</dbReference>
<sequence length="286" mass="32230">MTEYDGASTAAIQRHYDLGNDFYALWLDKNQIYSCAMWSEQDTLEQAQLAKLDYLIAGARASGVKRVLDVGCGWGALLRRLAGVYGVEQAVGLTLSRAQYEHISAGSEPGVEARLENWIEHQPDEPYDAIISIGAFEHFAEYGMSRAERIAAYRTFFARCQEWLPTGGRLALQTIVKGNNTKMSRQTVRDLLFIIDRIFTESELPWLSEIFEASERLFDVITVTNDADDYARTCAAWRARMDARAAEARALVGDDAVADYQRYLTASSEAFSDRHIGLARIIFEKR</sequence>
<proteinExistence type="inferred from homology"/>
<evidence type="ECO:0000256" key="2">
    <source>
        <dbReference type="ARBA" id="ARBA00022603"/>
    </source>
</evidence>
<gene>
    <name evidence="6" type="ORF">DFR70_12229</name>
</gene>
<dbReference type="InterPro" id="IPR003333">
    <property type="entry name" value="CMAS"/>
</dbReference>
<dbReference type="PIRSF" id="PIRSF003085">
    <property type="entry name" value="CMAS"/>
    <property type="match status" value="1"/>
</dbReference>
<dbReference type="Proteomes" id="UP000247569">
    <property type="component" value="Unassembled WGS sequence"/>
</dbReference>